<dbReference type="GO" id="GO:0004722">
    <property type="term" value="F:protein serine/threonine phosphatase activity"/>
    <property type="evidence" value="ECO:0007669"/>
    <property type="project" value="UniProtKB-EC"/>
</dbReference>
<evidence type="ECO:0000313" key="2">
    <source>
        <dbReference type="EMBL" id="MBB4861246.1"/>
    </source>
</evidence>
<organism evidence="2 3">
    <name type="scientific">Pseudomonas nitroreducens</name>
    <dbReference type="NCBI Taxonomy" id="46680"/>
    <lineage>
        <taxon>Bacteria</taxon>
        <taxon>Pseudomonadati</taxon>
        <taxon>Pseudomonadota</taxon>
        <taxon>Gammaproteobacteria</taxon>
        <taxon>Pseudomonadales</taxon>
        <taxon>Pseudomonadaceae</taxon>
        <taxon>Pseudomonas</taxon>
    </lineage>
</organism>
<sequence length="276" mass="31039">MSTFYCDPIMYVPINQAGRDLIVGDIHGAYDLVIEALKAAKFNPAVDRLFVVGDLVDRGRGSHRVLNFLAKPWVYSIRGNHEDMLIDLYKDDVDPPEDLLHMLVQRFPGNGMHWWLDVEPETRRQIITELRKLPLIMEVATPRGPFGIVHAEVPLGMSWQDFKASVAKQDERVVAEALWGRKRLERDIEQAVPGIGRIFVGHTIQTTGMRQLANVFAIDTGAVKAEADVEWPGDQQARLTMLNAAMSTTLLRGWKPSEGKVDVRDGEVPGWEFGKS</sequence>
<dbReference type="RefSeq" id="WP_184585521.1">
    <property type="nucleotide sequence ID" value="NZ_JACHLI010000001.1"/>
</dbReference>
<dbReference type="EMBL" id="JACHLI010000001">
    <property type="protein sequence ID" value="MBB4861246.1"/>
    <property type="molecule type" value="Genomic_DNA"/>
</dbReference>
<dbReference type="GO" id="GO:0110154">
    <property type="term" value="P:RNA decapping"/>
    <property type="evidence" value="ECO:0007669"/>
    <property type="project" value="TreeGrafter"/>
</dbReference>
<dbReference type="PANTHER" id="PTHR42850:SF11">
    <property type="entry name" value="BIS(5'-NUCLEOSYL)-TETRAPHOSPHATASE [SYMMETRICAL]"/>
    <property type="match status" value="1"/>
</dbReference>
<feature type="domain" description="Serine/threonine specific protein phosphatases" evidence="1">
    <location>
        <begin position="77"/>
        <end position="82"/>
    </location>
</feature>
<dbReference type="PANTHER" id="PTHR42850">
    <property type="entry name" value="METALLOPHOSPHOESTERASE"/>
    <property type="match status" value="1"/>
</dbReference>
<dbReference type="InterPro" id="IPR004843">
    <property type="entry name" value="Calcineurin-like_PHP"/>
</dbReference>
<dbReference type="Gene3D" id="3.60.21.10">
    <property type="match status" value="1"/>
</dbReference>
<dbReference type="AlphaFoldDB" id="A0A7W7NYA2"/>
<keyword evidence="2" id="KW-0378">Hydrolase</keyword>
<dbReference type="GO" id="GO:0008803">
    <property type="term" value="F:bis(5'-nucleosyl)-tetraphosphatase (symmetrical) activity"/>
    <property type="evidence" value="ECO:0007669"/>
    <property type="project" value="TreeGrafter"/>
</dbReference>
<name>A0A7W7NYA2_PSENT</name>
<evidence type="ECO:0000313" key="3">
    <source>
        <dbReference type="Proteomes" id="UP000566995"/>
    </source>
</evidence>
<protein>
    <submittedName>
        <fullName evidence="2">Serine/threonine protein phosphatase 1</fullName>
        <ecNumber evidence="2">3.1.3.16</ecNumber>
    </submittedName>
</protein>
<accession>A0A7W7NYA2</accession>
<reference evidence="2 3" key="1">
    <citation type="submission" date="2020-08" db="EMBL/GenBank/DDBJ databases">
        <title>Functional genomics of gut bacteria from endangered species of beetles.</title>
        <authorList>
            <person name="Carlos-Shanley C."/>
        </authorList>
    </citation>
    <scope>NUCLEOTIDE SEQUENCE [LARGE SCALE GENOMIC DNA]</scope>
    <source>
        <strain evidence="2 3">S00179</strain>
    </source>
</reference>
<dbReference type="InterPro" id="IPR050126">
    <property type="entry name" value="Ap4A_hydrolase"/>
</dbReference>
<evidence type="ECO:0000259" key="1">
    <source>
        <dbReference type="PROSITE" id="PS00125"/>
    </source>
</evidence>
<gene>
    <name evidence="2" type="ORF">HNP46_000057</name>
</gene>
<dbReference type="InterPro" id="IPR029052">
    <property type="entry name" value="Metallo-depent_PP-like"/>
</dbReference>
<dbReference type="SUPFAM" id="SSF56300">
    <property type="entry name" value="Metallo-dependent phosphatases"/>
    <property type="match status" value="1"/>
</dbReference>
<dbReference type="Proteomes" id="UP000566995">
    <property type="component" value="Unassembled WGS sequence"/>
</dbReference>
<dbReference type="EC" id="3.1.3.16" evidence="2"/>
<comment type="caution">
    <text evidence="2">The sequence shown here is derived from an EMBL/GenBank/DDBJ whole genome shotgun (WGS) entry which is preliminary data.</text>
</comment>
<dbReference type="GO" id="GO:0005737">
    <property type="term" value="C:cytoplasm"/>
    <property type="evidence" value="ECO:0007669"/>
    <property type="project" value="TreeGrafter"/>
</dbReference>
<dbReference type="Pfam" id="PF00149">
    <property type="entry name" value="Metallophos"/>
    <property type="match status" value="1"/>
</dbReference>
<dbReference type="PROSITE" id="PS00125">
    <property type="entry name" value="SER_THR_PHOSPHATASE"/>
    <property type="match status" value="1"/>
</dbReference>
<proteinExistence type="predicted"/>
<dbReference type="InterPro" id="IPR006186">
    <property type="entry name" value="Ser/Thr-sp_prot-phosphatase"/>
</dbReference>